<proteinExistence type="inferred from homology"/>
<evidence type="ECO:0000259" key="9">
    <source>
        <dbReference type="Pfam" id="PF13813"/>
    </source>
</evidence>
<dbReference type="GO" id="GO:0016020">
    <property type="term" value="C:membrane"/>
    <property type="evidence" value="ECO:0007669"/>
    <property type="project" value="UniProtKB-SubCell"/>
</dbReference>
<feature type="transmembrane region" description="Helical" evidence="8">
    <location>
        <begin position="57"/>
        <end position="75"/>
    </location>
</feature>
<dbReference type="Proteomes" id="UP000008064">
    <property type="component" value="Unassembled WGS sequence"/>
</dbReference>
<feature type="transmembrane region" description="Helical" evidence="8">
    <location>
        <begin position="182"/>
        <end position="202"/>
    </location>
</feature>
<comment type="subcellular location">
    <subcellularLocation>
        <location evidence="1">Membrane</location>
        <topology evidence="1">Multi-pass membrane protein</topology>
    </subcellularLocation>
</comment>
<comment type="similarity">
    <text evidence="3">Belongs to the wax synthase family.</text>
</comment>
<feature type="transmembrane region" description="Helical" evidence="8">
    <location>
        <begin position="32"/>
        <end position="50"/>
    </location>
</feature>
<feature type="transmembrane region" description="Helical" evidence="8">
    <location>
        <begin position="233"/>
        <end position="266"/>
    </location>
</feature>
<keyword evidence="5 8" id="KW-0812">Transmembrane</keyword>
<dbReference type="InterPro" id="IPR044851">
    <property type="entry name" value="Wax_synthase"/>
</dbReference>
<evidence type="ECO:0000256" key="2">
    <source>
        <dbReference type="ARBA" id="ARBA00005179"/>
    </source>
</evidence>
<accession>F8NX86</accession>
<feature type="transmembrane region" description="Helical" evidence="8">
    <location>
        <begin position="377"/>
        <end position="397"/>
    </location>
</feature>
<evidence type="ECO:0000256" key="3">
    <source>
        <dbReference type="ARBA" id="ARBA00007282"/>
    </source>
</evidence>
<sequence length="425" mass="48269">MKLSGLLESRETLLEYVFVKPHVRIPMNWSNFSTYFLPLLVSYYALAVLVQLPRTYLFRLALLPITLWLAFRAGVNLDLSWADPQRSFLNQGLVLGMYTIAMRATAWTFCKEPYRRSITKYHQKQTASSSQNDSSNPGYDSISFQRALQNAWDLMVNLRGIGWSWSQGLHIAEETRPTDSRLAFLGVSFVRLVIYVLAFDAVSASVRSFSLETFGSAKGGTIFDPSLPPIHRYLIACAVTFLAGWTAYLVIELFYVLTAIQFVLLFGQHPQQWPPLFDSPWLSTSLTDFWGKRWHQLFRNCFVSVGSQPFSYLAGRVGGVMGAFLMSSILHDLGMRAMDRGQDSLYIFAFFMMNGVGLILERIWLKTTGKRVCGIFGSMWAIVWLTAWGTLMIDAWGKRGLIGSQFFPEGYRPTLLLVDFAARFV</sequence>
<keyword evidence="7 8" id="KW-0472">Membrane</keyword>
<evidence type="ECO:0000256" key="4">
    <source>
        <dbReference type="ARBA" id="ARBA00022679"/>
    </source>
</evidence>
<feature type="transmembrane region" description="Helical" evidence="8">
    <location>
        <begin position="87"/>
        <end position="110"/>
    </location>
</feature>
<dbReference type="Pfam" id="PF13813">
    <property type="entry name" value="MBOAT_2"/>
    <property type="match status" value="1"/>
</dbReference>
<organism>
    <name type="scientific">Serpula lacrymans var. lacrymans (strain S7.9)</name>
    <name type="common">Dry rot fungus</name>
    <dbReference type="NCBI Taxonomy" id="578457"/>
    <lineage>
        <taxon>Eukaryota</taxon>
        <taxon>Fungi</taxon>
        <taxon>Dikarya</taxon>
        <taxon>Basidiomycota</taxon>
        <taxon>Agaricomycotina</taxon>
        <taxon>Agaricomycetes</taxon>
        <taxon>Agaricomycetidae</taxon>
        <taxon>Boletales</taxon>
        <taxon>Coniophorineae</taxon>
        <taxon>Serpulaceae</taxon>
        <taxon>Serpula</taxon>
    </lineage>
</organism>
<reference evidence="10" key="1">
    <citation type="submission" date="2011-04" db="EMBL/GenBank/DDBJ databases">
        <title>Evolution of plant cell wall degrading machinery underlies the functional diversity of forest fungi.</title>
        <authorList>
            <consortium name="US DOE Joint Genome Institute (JGI-PGF)"/>
            <person name="Eastwood D.C."/>
            <person name="Floudas D."/>
            <person name="Binder M."/>
            <person name="Majcherczyk A."/>
            <person name="Schneider P."/>
            <person name="Aerts A."/>
            <person name="Asiegbu F.O."/>
            <person name="Baker S.E."/>
            <person name="Barry K."/>
            <person name="Bendiksby M."/>
            <person name="Blumentritt M."/>
            <person name="Coutinho P.M."/>
            <person name="Cullen D."/>
            <person name="Cullen D."/>
            <person name="Gathman A."/>
            <person name="Goodell B."/>
            <person name="Henrissat B."/>
            <person name="Ihrmark K."/>
            <person name="Kauserud H."/>
            <person name="Kohler A."/>
            <person name="LaButti K."/>
            <person name="Lapidus A."/>
            <person name="Lavin J.L."/>
            <person name="Lee Y.-H."/>
            <person name="Lindquist E."/>
            <person name="Lilly W."/>
            <person name="Lucas S."/>
            <person name="Morin E."/>
            <person name="Murat C."/>
            <person name="Oguiza J.A."/>
            <person name="Park J."/>
            <person name="Pisabarro A.G."/>
            <person name="Riley R."/>
            <person name="Rosling A."/>
            <person name="Salamov A."/>
            <person name="Schmidt O."/>
            <person name="Schmutz J."/>
            <person name="Skrede I."/>
            <person name="Stenlid J."/>
            <person name="Wiebenga A."/>
            <person name="Xie X."/>
            <person name="Kues U."/>
            <person name="Hibbett D.S."/>
            <person name="Hoffmeister D."/>
            <person name="Hogberg N."/>
            <person name="Martin F."/>
            <person name="Grigoriev I.V."/>
            <person name="Watkinson S.C."/>
        </authorList>
    </citation>
    <scope>NUCLEOTIDE SEQUENCE</scope>
    <source>
        <strain evidence="10">S7.9</strain>
    </source>
</reference>
<dbReference type="AlphaFoldDB" id="F8NX86"/>
<evidence type="ECO:0000256" key="1">
    <source>
        <dbReference type="ARBA" id="ARBA00004141"/>
    </source>
</evidence>
<name>F8NX86_SERL9</name>
<evidence type="ECO:0000256" key="5">
    <source>
        <dbReference type="ARBA" id="ARBA00022692"/>
    </source>
</evidence>
<evidence type="ECO:0000256" key="6">
    <source>
        <dbReference type="ARBA" id="ARBA00022989"/>
    </source>
</evidence>
<dbReference type="PANTHER" id="PTHR31595">
    <property type="entry name" value="LONG-CHAIN-ALCOHOL O-FATTY-ACYLTRANSFERASE 3-RELATED"/>
    <property type="match status" value="1"/>
</dbReference>
<dbReference type="GeneID" id="18809515"/>
<dbReference type="PANTHER" id="PTHR31595:SF57">
    <property type="entry name" value="OS04G0481900 PROTEIN"/>
    <property type="match status" value="1"/>
</dbReference>
<dbReference type="OrthoDB" id="1077582at2759"/>
<evidence type="ECO:0000313" key="10">
    <source>
        <dbReference type="EMBL" id="EGO24561.1"/>
    </source>
</evidence>
<protein>
    <recommendedName>
        <fullName evidence="9">Wax synthase domain-containing protein</fullName>
    </recommendedName>
</protein>
<dbReference type="EMBL" id="GL945434">
    <property type="protein sequence ID" value="EGO24561.1"/>
    <property type="molecule type" value="Genomic_DNA"/>
</dbReference>
<dbReference type="HOGENOM" id="CLU_034105_1_0_1"/>
<dbReference type="KEGG" id="sla:SERLADRAFT_356147"/>
<feature type="domain" description="Wax synthase" evidence="9">
    <location>
        <begin position="273"/>
        <end position="352"/>
    </location>
</feature>
<dbReference type="GO" id="GO:0008374">
    <property type="term" value="F:O-acyltransferase activity"/>
    <property type="evidence" value="ECO:0007669"/>
    <property type="project" value="InterPro"/>
</dbReference>
<keyword evidence="6 8" id="KW-1133">Transmembrane helix</keyword>
<comment type="pathway">
    <text evidence="2">Secondary metabolite biosynthesis.</text>
</comment>
<dbReference type="GO" id="GO:0006629">
    <property type="term" value="P:lipid metabolic process"/>
    <property type="evidence" value="ECO:0007669"/>
    <property type="project" value="InterPro"/>
</dbReference>
<gene>
    <name evidence="10" type="ORF">SERLADRAFT_356147</name>
</gene>
<evidence type="ECO:0000256" key="7">
    <source>
        <dbReference type="ARBA" id="ARBA00023136"/>
    </source>
</evidence>
<dbReference type="InterPro" id="IPR032805">
    <property type="entry name" value="Wax_synthase_dom"/>
</dbReference>
<dbReference type="RefSeq" id="XP_007318580.1">
    <property type="nucleotide sequence ID" value="XM_007318518.1"/>
</dbReference>
<keyword evidence="4" id="KW-0808">Transferase</keyword>
<evidence type="ECO:0000256" key="8">
    <source>
        <dbReference type="SAM" id="Phobius"/>
    </source>
</evidence>
<feature type="transmembrane region" description="Helical" evidence="8">
    <location>
        <begin position="345"/>
        <end position="365"/>
    </location>
</feature>